<evidence type="ECO:0000313" key="2">
    <source>
        <dbReference type="Proteomes" id="UP000293291"/>
    </source>
</evidence>
<reference evidence="1 2" key="1">
    <citation type="submission" date="2019-01" db="EMBL/GenBank/DDBJ databases">
        <title>Novel species of Nocardioides.</title>
        <authorList>
            <person name="Liu Q."/>
            <person name="Xin Y.-H."/>
        </authorList>
    </citation>
    <scope>NUCLEOTIDE SEQUENCE [LARGE SCALE GENOMIC DNA]</scope>
    <source>
        <strain evidence="1 2">CGMCC 4.6875</strain>
    </source>
</reference>
<dbReference type="Proteomes" id="UP000293291">
    <property type="component" value="Unassembled WGS sequence"/>
</dbReference>
<dbReference type="NCBIfam" id="NF041523">
    <property type="entry name" value="post_COAP_1"/>
    <property type="match status" value="1"/>
</dbReference>
<dbReference type="OrthoDB" id="1099523at2"/>
<comment type="caution">
    <text evidence="1">The sequence shown here is derived from an EMBL/GenBank/DDBJ whole genome shotgun (WGS) entry which is preliminary data.</text>
</comment>
<gene>
    <name evidence="1" type="ORF">EUA07_18530</name>
</gene>
<dbReference type="AlphaFoldDB" id="A0A4Q2S7U2"/>
<evidence type="ECO:0008006" key="3">
    <source>
        <dbReference type="Google" id="ProtNLM"/>
    </source>
</evidence>
<organism evidence="1 2">
    <name type="scientific">Nocardioides ganghwensis</name>
    <dbReference type="NCBI Taxonomy" id="252230"/>
    <lineage>
        <taxon>Bacteria</taxon>
        <taxon>Bacillati</taxon>
        <taxon>Actinomycetota</taxon>
        <taxon>Actinomycetes</taxon>
        <taxon>Propionibacteriales</taxon>
        <taxon>Nocardioidaceae</taxon>
        <taxon>Nocardioides</taxon>
    </lineage>
</organism>
<name>A0A4Q2S7U2_9ACTN</name>
<accession>A0A4Q2S7U2</accession>
<protein>
    <recommendedName>
        <fullName evidence="3">Ig-like domain repeat protein</fullName>
    </recommendedName>
</protein>
<keyword evidence="2" id="KW-1185">Reference proteome</keyword>
<dbReference type="EMBL" id="SDWU01000024">
    <property type="protein sequence ID" value="RYB98340.1"/>
    <property type="molecule type" value="Genomic_DNA"/>
</dbReference>
<sequence>MRRSAIADLLRGSTAGGTRPHTSGRHARRVAVAATMAVPMLAPPALVAVPATAGHGAAHVSGTVTIVRLTTEQRSSSSLDQTEVATYRVDGPATVLDSGRFELPAALEYTVDAYRSESTTSAGLTCTSEWFYAYGPTTWTGPDLSGQVSNPRVLIDLDDTFNPGRARLEARYGNVGPIPGTLFDRRITPSDPFDGTYHCKEFVYDVSHEQFAVPSRTLEGLDPATSNASATVFRLTGSVAQTPLPGVTYVTSYDLTISLAPDATETTYTGPTTMTYSDPVSLSGTLKDISGTAAVGIPGKQLEFTLGAIPSVVGAPTGTDGSASAPPTPVTLAPGAASVRTAFAGDASLAASFDTDEVQIERESCTLSYTGDTLVQPLVQTRLAAQLGETDAFPGDWAGKLVTFEVVDAALNSRTYTATTNQAGTAAVAVPLNADVYAVTASFSGDAFYDPCAATAETLVTVGAAGSKVTGGGWFSNTTGRTNFGFNAIPQTDGTFKGQLQVRPTTTKDTFHGTTVTGLRSLSQTSVQWTGTGQWNRLPGYGFTVTVVDNGSSGSRKGDTIELSIYPTSSPSAPVFTSKGQQLLRGGNLVVHH</sequence>
<proteinExistence type="predicted"/>
<evidence type="ECO:0000313" key="1">
    <source>
        <dbReference type="EMBL" id="RYB98340.1"/>
    </source>
</evidence>
<dbReference type="RefSeq" id="WP_129456663.1">
    <property type="nucleotide sequence ID" value="NZ_JACXYX010000020.1"/>
</dbReference>